<dbReference type="Proteomes" id="UP000245533">
    <property type="component" value="Unassembled WGS sequence"/>
</dbReference>
<reference evidence="1 2" key="1">
    <citation type="submission" date="2018-05" db="EMBL/GenBank/DDBJ databases">
        <title>Rhodohalobacter halophilus gen. nov., sp. nov., a moderately halophilic member of the family Balneolaceae.</title>
        <authorList>
            <person name="Liu Z.-W."/>
        </authorList>
    </citation>
    <scope>NUCLEOTIDE SEQUENCE [LARGE SCALE GENOMIC DNA]</scope>
    <source>
        <strain evidence="1 2">8A47</strain>
    </source>
</reference>
<gene>
    <name evidence="1" type="ORF">DDZ15_09785</name>
</gene>
<protein>
    <submittedName>
        <fullName evidence="1">Uncharacterized protein</fullName>
    </submittedName>
</protein>
<comment type="caution">
    <text evidence="1">The sequence shown here is derived from an EMBL/GenBank/DDBJ whole genome shotgun (WGS) entry which is preliminary data.</text>
</comment>
<sequence>MSIKKHNLHWDLKLALTLNHMQLKEFAESVVRPNGVRGVSHTAVIRVAQHHENTPWLRDAIKNFIADSRKENPSFWQEMEVARDLR</sequence>
<dbReference type="RefSeq" id="WP_109646920.1">
    <property type="nucleotide sequence ID" value="NZ_QGGB01000007.1"/>
</dbReference>
<evidence type="ECO:0000313" key="1">
    <source>
        <dbReference type="EMBL" id="PWN06127.1"/>
    </source>
</evidence>
<organism evidence="1 2">
    <name type="scientific">Rhodohalobacter mucosus</name>
    <dbReference type="NCBI Taxonomy" id="2079485"/>
    <lineage>
        <taxon>Bacteria</taxon>
        <taxon>Pseudomonadati</taxon>
        <taxon>Balneolota</taxon>
        <taxon>Balneolia</taxon>
        <taxon>Balneolales</taxon>
        <taxon>Balneolaceae</taxon>
        <taxon>Rhodohalobacter</taxon>
    </lineage>
</organism>
<dbReference type="OrthoDB" id="1524701at2"/>
<name>A0A316TNF4_9BACT</name>
<evidence type="ECO:0000313" key="2">
    <source>
        <dbReference type="Proteomes" id="UP000245533"/>
    </source>
</evidence>
<dbReference type="AlphaFoldDB" id="A0A316TNF4"/>
<proteinExistence type="predicted"/>
<keyword evidence="2" id="KW-1185">Reference proteome</keyword>
<dbReference type="EMBL" id="QGGB01000007">
    <property type="protein sequence ID" value="PWN06127.1"/>
    <property type="molecule type" value="Genomic_DNA"/>
</dbReference>
<accession>A0A316TNF4</accession>